<protein>
    <recommendedName>
        <fullName evidence="1">DUF4220 domain-containing protein</fullName>
    </recommendedName>
</protein>
<dbReference type="InterPro" id="IPR007658">
    <property type="entry name" value="DUF594"/>
</dbReference>
<dbReference type="Pfam" id="PF13968">
    <property type="entry name" value="DUF4220"/>
    <property type="match status" value="1"/>
</dbReference>
<proteinExistence type="predicted"/>
<evidence type="ECO:0000259" key="1">
    <source>
        <dbReference type="Pfam" id="PF13968"/>
    </source>
</evidence>
<feature type="domain" description="DUF4220" evidence="1">
    <location>
        <begin position="48"/>
        <end position="383"/>
    </location>
</feature>
<dbReference type="PANTHER" id="PTHR31325">
    <property type="entry name" value="OS01G0798800 PROTEIN-RELATED"/>
    <property type="match status" value="1"/>
</dbReference>
<sequence>MAAWPRDLWNNWSIQILVLLSLVLQVALFLFAGIRRRGAHPVLRFLLWLAYQLSDYTATYALGHLSFKGAPRDHPIVAFWAPFLLLHLGGPDNITAYSLEDNKLWKRHLLHATLQVLGAVYVLYEHVADKGALLRLASALMFTVGAVKYGEKTWALMRGNLDTIRGSVKKQPPAMHRHFHPRDTVFNKEELDEESLVRRAHSLFHICKRAIVDYPVIEDDAADGEERTTKMLFRVKLWRLMETELSLMYDMLYTKAPVIHTWFGYSVRIFSPFAIGASLLLFNLVGKHAHRGADVNITYVLYGGALLMETMSLLNALGSSWTFAFLSTTKWRWLRYTALCNERWDQFRRLVAYLHHVVSVGGGSRYRSRRWSRTMGQYNMLHFCTRSGSAFTRPLLGRLSKIVGLGLNEWEHYSWDIEMPSHVKDRITQHMRNMYMEGEGINSLGILRTRWGEEPLLRQGLLQGILKDSLGVEFQECIIIWHLGTDVFLVKSKRAAEEEASLDVEAIKVISNYMMFLLVQQPDMLPGLSQNRLYQRTCENLVNIPSHRRQSTGICAKLKNLLRLHDDPGSSARVADREELAKILYDEYKSKGFSHDAPRLPYVAKLAKQLLTMEVDGTADSVKLVLDVWTDILFYASNKCSRKAHAEKLSSGGSRFSGPWQTTSPLPMMNPQVDRRVMKGPAVRALCKELALKVGILHHLIEDFEEDWMRSSAGWENMPTIAIWASLPRPRLRHMCRH</sequence>
<evidence type="ECO:0000313" key="2">
    <source>
        <dbReference type="EnsemblPlants" id="EMT32449"/>
    </source>
</evidence>
<name>M8CDH3_AEGTA</name>
<dbReference type="Pfam" id="PF04578">
    <property type="entry name" value="DUF594"/>
    <property type="match status" value="1"/>
</dbReference>
<dbReference type="AlphaFoldDB" id="M8CDH3"/>
<dbReference type="EnsemblPlants" id="EMT32449">
    <property type="protein sequence ID" value="EMT32449"/>
    <property type="gene ID" value="F775_04044"/>
</dbReference>
<dbReference type="InterPro" id="IPR025315">
    <property type="entry name" value="DUF4220"/>
</dbReference>
<reference evidence="2" key="1">
    <citation type="submission" date="2015-06" db="UniProtKB">
        <authorList>
            <consortium name="EnsemblPlants"/>
        </authorList>
    </citation>
    <scope>IDENTIFICATION</scope>
</reference>
<accession>M8CDH3</accession>
<organism evidence="2">
    <name type="scientific">Aegilops tauschii</name>
    <name type="common">Tausch's goatgrass</name>
    <name type="synonym">Aegilops squarrosa</name>
    <dbReference type="NCBI Taxonomy" id="37682"/>
    <lineage>
        <taxon>Eukaryota</taxon>
        <taxon>Viridiplantae</taxon>
        <taxon>Streptophyta</taxon>
        <taxon>Embryophyta</taxon>
        <taxon>Tracheophyta</taxon>
        <taxon>Spermatophyta</taxon>
        <taxon>Magnoliopsida</taxon>
        <taxon>Liliopsida</taxon>
        <taxon>Poales</taxon>
        <taxon>Poaceae</taxon>
        <taxon>BOP clade</taxon>
        <taxon>Pooideae</taxon>
        <taxon>Triticodae</taxon>
        <taxon>Triticeae</taxon>
        <taxon>Triticinae</taxon>
        <taxon>Aegilops</taxon>
    </lineage>
</organism>